<gene>
    <name evidence="1" type="ORF">ABCS64_03650</name>
</gene>
<sequence>MFFDALKPFIYGDLRAFYVFCPVFTDFRGRKLKERLDFAKRQGGEPQAVRAVRQGEANVVFWRRKPLWLNFAKDKAVKPQAV</sequence>
<dbReference type="Proteomes" id="UP001574673">
    <property type="component" value="Unassembled WGS sequence"/>
</dbReference>
<accession>A0ABV4UCP5</accession>
<comment type="caution">
    <text evidence="1">The sequence shown here is derived from an EMBL/GenBank/DDBJ whole genome shotgun (WGS) entry which is preliminary data.</text>
</comment>
<name>A0ABV4UCP5_9RHOO</name>
<protein>
    <submittedName>
        <fullName evidence="1">Uncharacterized protein</fullName>
    </submittedName>
</protein>
<dbReference type="EMBL" id="JBEUWX010000002">
    <property type="protein sequence ID" value="MFA9949429.1"/>
    <property type="molecule type" value="Genomic_DNA"/>
</dbReference>
<proteinExistence type="predicted"/>
<reference evidence="2" key="1">
    <citation type="submission" date="2024-06" db="EMBL/GenBank/DDBJ databases">
        <title>Radixoralia hellwigii gen. nov., sp nov., isolated from a root canal in the human oral cavity.</title>
        <authorList>
            <person name="Bartsch S."/>
            <person name="Wittmer A."/>
            <person name="Schulz A.-K."/>
            <person name="Neumann-Schaal M."/>
            <person name="Wolf J."/>
            <person name="Gronow S."/>
            <person name="Tennert C."/>
            <person name="Haecker G."/>
            <person name="Cieplik F."/>
            <person name="Al-Ahmad A."/>
        </authorList>
    </citation>
    <scope>NUCLEOTIDE SEQUENCE [LARGE SCALE GENOMIC DNA]</scope>
    <source>
        <strain evidence="2">Wk13</strain>
    </source>
</reference>
<organism evidence="1 2">
    <name type="scientific">Dentiradicibacter hellwigii</name>
    <dbReference type="NCBI Taxonomy" id="3149053"/>
    <lineage>
        <taxon>Bacteria</taxon>
        <taxon>Pseudomonadati</taxon>
        <taxon>Pseudomonadota</taxon>
        <taxon>Betaproteobacteria</taxon>
        <taxon>Rhodocyclales</taxon>
        <taxon>Rhodocyclaceae</taxon>
        <taxon>Dentiradicibacter</taxon>
    </lineage>
</organism>
<evidence type="ECO:0000313" key="1">
    <source>
        <dbReference type="EMBL" id="MFA9949429.1"/>
    </source>
</evidence>
<dbReference type="RefSeq" id="WP_418890559.1">
    <property type="nucleotide sequence ID" value="NZ_JBEUWX010000002.1"/>
</dbReference>
<evidence type="ECO:0000313" key="2">
    <source>
        <dbReference type="Proteomes" id="UP001574673"/>
    </source>
</evidence>
<keyword evidence="2" id="KW-1185">Reference proteome</keyword>